<name>A0AA38UAJ8_9AGAR</name>
<sequence length="176" mass="19468">RGRDPFVNGFGARFSSVKVGYQKHSTCNAADTLVWDTSPCKVDGAVILTGRMFGFLVFGFSFVPSIKRRLEKSFADYSYGKSSNDAATFDETVDQSAASIDFSSNVTGPRKPTGDESRLFWLVGYNPATFSWMTITATDPGWKHANELERKYGQRTATPHYPAEAVTSMHNIWASP</sequence>
<gene>
    <name evidence="2" type="ORF">F5878DRAFT_647177</name>
</gene>
<proteinExistence type="predicted"/>
<keyword evidence="1" id="KW-0812">Transmembrane</keyword>
<accession>A0AA38UAJ8</accession>
<evidence type="ECO:0000313" key="2">
    <source>
        <dbReference type="EMBL" id="KAJ3831962.1"/>
    </source>
</evidence>
<evidence type="ECO:0000313" key="3">
    <source>
        <dbReference type="Proteomes" id="UP001163846"/>
    </source>
</evidence>
<feature type="non-terminal residue" evidence="2">
    <location>
        <position position="1"/>
    </location>
</feature>
<evidence type="ECO:0000256" key="1">
    <source>
        <dbReference type="SAM" id="Phobius"/>
    </source>
</evidence>
<feature type="transmembrane region" description="Helical" evidence="1">
    <location>
        <begin position="44"/>
        <end position="63"/>
    </location>
</feature>
<comment type="caution">
    <text evidence="2">The sequence shown here is derived from an EMBL/GenBank/DDBJ whole genome shotgun (WGS) entry which is preliminary data.</text>
</comment>
<dbReference type="AlphaFoldDB" id="A0AA38UAJ8"/>
<dbReference type="EMBL" id="MU807139">
    <property type="protein sequence ID" value="KAJ3831962.1"/>
    <property type="molecule type" value="Genomic_DNA"/>
</dbReference>
<protein>
    <submittedName>
        <fullName evidence="2">Uncharacterized protein</fullName>
    </submittedName>
</protein>
<dbReference type="Proteomes" id="UP001163846">
    <property type="component" value="Unassembled WGS sequence"/>
</dbReference>
<reference evidence="2" key="1">
    <citation type="submission" date="2022-08" db="EMBL/GenBank/DDBJ databases">
        <authorList>
            <consortium name="DOE Joint Genome Institute"/>
            <person name="Min B."/>
            <person name="Riley R."/>
            <person name="Sierra-Patev S."/>
            <person name="Naranjo-Ortiz M."/>
            <person name="Looney B."/>
            <person name="Konkel Z."/>
            <person name="Slot J.C."/>
            <person name="Sakamoto Y."/>
            <person name="Steenwyk J.L."/>
            <person name="Rokas A."/>
            <person name="Carro J."/>
            <person name="Camarero S."/>
            <person name="Ferreira P."/>
            <person name="Molpeceres G."/>
            <person name="Ruiz-Duenas F.J."/>
            <person name="Serrano A."/>
            <person name="Henrissat B."/>
            <person name="Drula E."/>
            <person name="Hughes K.W."/>
            <person name="Mata J.L."/>
            <person name="Ishikawa N.K."/>
            <person name="Vargas-Isla R."/>
            <person name="Ushijima S."/>
            <person name="Smith C.A."/>
            <person name="Ahrendt S."/>
            <person name="Andreopoulos W."/>
            <person name="He G."/>
            <person name="Labutti K."/>
            <person name="Lipzen A."/>
            <person name="Ng V."/>
            <person name="Sandor L."/>
            <person name="Barry K."/>
            <person name="Martinez A.T."/>
            <person name="Xiao Y."/>
            <person name="Gibbons J.G."/>
            <person name="Terashima K."/>
            <person name="Hibbett D.S."/>
            <person name="Grigoriev I.V."/>
        </authorList>
    </citation>
    <scope>NUCLEOTIDE SEQUENCE</scope>
    <source>
        <strain evidence="2">TFB9207</strain>
    </source>
</reference>
<keyword evidence="1" id="KW-0472">Membrane</keyword>
<organism evidence="2 3">
    <name type="scientific">Lentinula raphanica</name>
    <dbReference type="NCBI Taxonomy" id="153919"/>
    <lineage>
        <taxon>Eukaryota</taxon>
        <taxon>Fungi</taxon>
        <taxon>Dikarya</taxon>
        <taxon>Basidiomycota</taxon>
        <taxon>Agaricomycotina</taxon>
        <taxon>Agaricomycetes</taxon>
        <taxon>Agaricomycetidae</taxon>
        <taxon>Agaricales</taxon>
        <taxon>Marasmiineae</taxon>
        <taxon>Omphalotaceae</taxon>
        <taxon>Lentinula</taxon>
    </lineage>
</organism>
<keyword evidence="3" id="KW-1185">Reference proteome</keyword>
<keyword evidence="1" id="KW-1133">Transmembrane helix</keyword>